<dbReference type="InterPro" id="IPR010225">
    <property type="entry name" value="HrpB"/>
</dbReference>
<dbReference type="SMART" id="SM00490">
    <property type="entry name" value="HELICc"/>
    <property type="match status" value="1"/>
</dbReference>
<accession>A0ABR9E9L2</accession>
<keyword evidence="2" id="KW-0378">Hydrolase</keyword>
<organism evidence="8 9">
    <name type="scientific">Pseudoalteromonas aurantia 208</name>
    <dbReference type="NCBI Taxonomy" id="1314867"/>
    <lineage>
        <taxon>Bacteria</taxon>
        <taxon>Pseudomonadati</taxon>
        <taxon>Pseudomonadota</taxon>
        <taxon>Gammaproteobacteria</taxon>
        <taxon>Alteromonadales</taxon>
        <taxon>Pseudoalteromonadaceae</taxon>
        <taxon>Pseudoalteromonas</taxon>
    </lineage>
</organism>
<dbReference type="Pfam" id="PF08482">
    <property type="entry name" value="HrpB_C"/>
    <property type="match status" value="1"/>
</dbReference>
<dbReference type="NCBIfam" id="TIGR01970">
    <property type="entry name" value="DEAH_box_HrpB"/>
    <property type="match status" value="1"/>
</dbReference>
<dbReference type="InterPro" id="IPR001650">
    <property type="entry name" value="Helicase_C-like"/>
</dbReference>
<evidence type="ECO:0000256" key="5">
    <source>
        <dbReference type="SAM" id="MobiDB-lite"/>
    </source>
</evidence>
<dbReference type="Gene3D" id="1.20.120.1080">
    <property type="match status" value="1"/>
</dbReference>
<reference evidence="8 9" key="1">
    <citation type="submission" date="2015-03" db="EMBL/GenBank/DDBJ databases">
        <title>Genome sequence of Pseudoalteromonas aurantia.</title>
        <authorList>
            <person name="Xie B.-B."/>
            <person name="Rong J.-C."/>
            <person name="Qin Q.-L."/>
            <person name="Zhang Y.-Z."/>
        </authorList>
    </citation>
    <scope>NUCLEOTIDE SEQUENCE [LARGE SCALE GENOMIC DNA]</scope>
    <source>
        <strain evidence="8 9">208</strain>
    </source>
</reference>
<dbReference type="PANTHER" id="PTHR43519">
    <property type="entry name" value="ATP-DEPENDENT RNA HELICASE HRPB"/>
    <property type="match status" value="1"/>
</dbReference>
<dbReference type="Pfam" id="PF00271">
    <property type="entry name" value="Helicase_C"/>
    <property type="match status" value="1"/>
</dbReference>
<feature type="domain" description="Helicase C-terminal" evidence="7">
    <location>
        <begin position="199"/>
        <end position="364"/>
    </location>
</feature>
<dbReference type="SUPFAM" id="SSF52540">
    <property type="entry name" value="P-loop containing nucleoside triphosphate hydrolases"/>
    <property type="match status" value="1"/>
</dbReference>
<evidence type="ECO:0000256" key="3">
    <source>
        <dbReference type="ARBA" id="ARBA00022806"/>
    </source>
</evidence>
<evidence type="ECO:0000259" key="7">
    <source>
        <dbReference type="PROSITE" id="PS51194"/>
    </source>
</evidence>
<name>A0ABR9E9L2_9GAMM</name>
<dbReference type="InterPro" id="IPR014001">
    <property type="entry name" value="Helicase_ATP-bd"/>
</dbReference>
<dbReference type="InterPro" id="IPR027417">
    <property type="entry name" value="P-loop_NTPase"/>
</dbReference>
<evidence type="ECO:0000259" key="6">
    <source>
        <dbReference type="PROSITE" id="PS51192"/>
    </source>
</evidence>
<dbReference type="InterPro" id="IPR011545">
    <property type="entry name" value="DEAD/DEAH_box_helicase_dom"/>
</dbReference>
<dbReference type="PROSITE" id="PS51192">
    <property type="entry name" value="HELICASE_ATP_BIND_1"/>
    <property type="match status" value="1"/>
</dbReference>
<feature type="compositionally biased region" description="Polar residues" evidence="5">
    <location>
        <begin position="798"/>
        <end position="808"/>
    </location>
</feature>
<dbReference type="EMBL" id="AQGV01000012">
    <property type="protein sequence ID" value="MBE0367678.1"/>
    <property type="molecule type" value="Genomic_DNA"/>
</dbReference>
<dbReference type="CDD" id="cd18791">
    <property type="entry name" value="SF2_C_RHA"/>
    <property type="match status" value="1"/>
</dbReference>
<evidence type="ECO:0000313" key="8">
    <source>
        <dbReference type="EMBL" id="MBE0367678.1"/>
    </source>
</evidence>
<dbReference type="RefSeq" id="WP_192507075.1">
    <property type="nucleotide sequence ID" value="NZ_AQGV01000012.1"/>
</dbReference>
<keyword evidence="9" id="KW-1185">Reference proteome</keyword>
<gene>
    <name evidence="8" type="primary">hrpB</name>
    <name evidence="8" type="ORF">PAUR_a1090</name>
</gene>
<dbReference type="InterPro" id="IPR007502">
    <property type="entry name" value="Helicase-assoc_dom"/>
</dbReference>
<evidence type="ECO:0000256" key="1">
    <source>
        <dbReference type="ARBA" id="ARBA00022741"/>
    </source>
</evidence>
<dbReference type="Gene3D" id="3.40.50.300">
    <property type="entry name" value="P-loop containing nucleotide triphosphate hydrolases"/>
    <property type="match status" value="2"/>
</dbReference>
<dbReference type="SMART" id="SM00847">
    <property type="entry name" value="HA2"/>
    <property type="match status" value="1"/>
</dbReference>
<protein>
    <submittedName>
        <fullName evidence="8">ATP-dependent helicase HrpB</fullName>
    </submittedName>
</protein>
<dbReference type="Pfam" id="PF00270">
    <property type="entry name" value="DEAD"/>
    <property type="match status" value="1"/>
</dbReference>
<dbReference type="CDD" id="cd17990">
    <property type="entry name" value="DEXHc_HrpB"/>
    <property type="match status" value="1"/>
</dbReference>
<proteinExistence type="predicted"/>
<feature type="region of interest" description="Disordered" evidence="5">
    <location>
        <begin position="786"/>
        <end position="808"/>
    </location>
</feature>
<sequence>MLPIESVYNSLIDTLKLHSCVLLQAPPGAGKSTWLPLKMVRDGHFKHIIMLEPRRLAARNIASFLASQQQESIGASIGLRIRNEVKVSAETRLEIVTEGVLTRRLQNDPELTGVDLVIFDEFHERSMAADTALALALETQAAFREDLKLLVMSATLDTHRYQAFLECPLVVCEGRSFPVDTIYTSLANETRWLDAIAPLIRQALHEQDGSVLVFLPGQKEITHVAQSLAGYELSDTEVAPLYGNQDKRLQQAAIAPAKTGYRKVVLTTNVAETSLTIEGIRVVIDSGKRKVAQFNLKSGVTELVTASISRSSAVQRAGRAGRIEAGVVYRLGSRDQFERREGHDTPEILSSDISSLLLEAKVWGSDIRALPLLDHPSEIQIQQATQLLKMLEILDNNEKLTTLGHKVYQFGTEPRLAHMLVKAQQLETEYSGISTLACYLVALIESRITSSPELRVALQAQFERPTKLFSQQLMPWLKRLRLTKPHVLATEHLDITIALAFPDRLAKRRGQGFVLANGAGVNSHESHWLGSDYIAIASLGGHKGQRIFNATDVSIEQLLQALPYLFTKQSVCEFDEKKERFLHEDRTLIGNLVIEATPSSQKIDVAARTQAWLMLIEKYGLKLFKDYDTVLPLLTRMTLAQRYSPLEFVELDEQSLLNNIATWLAPYLSDIKQLPQLKKLALKEAVLSQLDWQQQQRLDALLPKKITVPSGSNITIDYQIDGPAKLSVRMQEVYGLVETPKLCNGQLPLLMELLSPARRPLQLTQDLRHFWQSSYKDVQKEMKGRYPKHFWPDDPANAQATNRVKSRM</sequence>
<dbReference type="SMART" id="SM00487">
    <property type="entry name" value="DEXDc"/>
    <property type="match status" value="1"/>
</dbReference>
<keyword evidence="4" id="KW-0067">ATP-binding</keyword>
<keyword evidence="1" id="KW-0547">Nucleotide-binding</keyword>
<evidence type="ECO:0000256" key="4">
    <source>
        <dbReference type="ARBA" id="ARBA00022840"/>
    </source>
</evidence>
<evidence type="ECO:0000313" key="9">
    <source>
        <dbReference type="Proteomes" id="UP000615755"/>
    </source>
</evidence>
<dbReference type="GO" id="GO:0004386">
    <property type="term" value="F:helicase activity"/>
    <property type="evidence" value="ECO:0007669"/>
    <property type="project" value="UniProtKB-KW"/>
</dbReference>
<feature type="domain" description="Helicase ATP-binding" evidence="6">
    <location>
        <begin position="12"/>
        <end position="174"/>
    </location>
</feature>
<keyword evidence="3 8" id="KW-0347">Helicase</keyword>
<dbReference type="PIRSF" id="PIRSF005496">
    <property type="entry name" value="ATP_hel_hrpB"/>
    <property type="match status" value="1"/>
</dbReference>
<evidence type="ECO:0000256" key="2">
    <source>
        <dbReference type="ARBA" id="ARBA00022801"/>
    </source>
</evidence>
<dbReference type="PANTHER" id="PTHR43519:SF1">
    <property type="entry name" value="ATP-DEPENDENT RNA HELICASE HRPB"/>
    <property type="match status" value="1"/>
</dbReference>
<dbReference type="PROSITE" id="PS51194">
    <property type="entry name" value="HELICASE_CTER"/>
    <property type="match status" value="1"/>
</dbReference>
<dbReference type="Proteomes" id="UP000615755">
    <property type="component" value="Unassembled WGS sequence"/>
</dbReference>
<comment type="caution">
    <text evidence="8">The sequence shown here is derived from an EMBL/GenBank/DDBJ whole genome shotgun (WGS) entry which is preliminary data.</text>
</comment>
<dbReference type="InterPro" id="IPR049614">
    <property type="entry name" value="HrpB_DEXH"/>
</dbReference>
<dbReference type="InterPro" id="IPR013689">
    <property type="entry name" value="RNA_helicase_ATP-dep_HrpB_C"/>
</dbReference>